<organism evidence="1">
    <name type="scientific">Salmonella enterica subsp. salamae</name>
    <dbReference type="NCBI Taxonomy" id="59202"/>
    <lineage>
        <taxon>Bacteria</taxon>
        <taxon>Pseudomonadati</taxon>
        <taxon>Pseudomonadota</taxon>
        <taxon>Gammaproteobacteria</taxon>
        <taxon>Enterobacterales</taxon>
        <taxon>Enterobacteriaceae</taxon>
        <taxon>Salmonella</taxon>
    </lineage>
</organism>
<sequence>MDKVIMDNSSYIKMVLKSNRQFAIAVDKGIDAFIQGGKKSTHQIPLGVERLSWYTSCGLTNYQNECRQPEHEDLRMGYCTVEFFLRKAPIADIILICVKYLLNFYSRKERIRILAEVYNVFSMLQDGNISYQYPTNNMQYNSINDCDDILNIHTDSPESRQLLESLAYVCNLTAVDLIKDSFLSTDGIISPAKISTDMVARKTLAYTFAKTAAESMSLTLSLRTKLNNSMMYFVTSAYYYGIVQKVANSAKKLKLLNPGYYAILYNNKLEMFFFLIEPYIPPEFYHPSFFINNPDAATGFLKKLLK</sequence>
<dbReference type="AlphaFoldDB" id="A0A5Y2S9H5"/>
<accession>A0A5Y2S9H5</accession>
<proteinExistence type="predicted"/>
<gene>
    <name evidence="1" type="ORF">FNN84_22385</name>
</gene>
<evidence type="ECO:0000313" key="1">
    <source>
        <dbReference type="EMBL" id="ECF6053917.1"/>
    </source>
</evidence>
<dbReference type="Proteomes" id="UP000839746">
    <property type="component" value="Unassembled WGS sequence"/>
</dbReference>
<reference evidence="1" key="1">
    <citation type="submission" date="2019-07" db="EMBL/GenBank/DDBJ databases">
        <authorList>
            <person name="Ashton P.M."/>
            <person name="Dallman T."/>
            <person name="Nair S."/>
            <person name="De Pinna E."/>
            <person name="Peters T."/>
            <person name="Grant K."/>
        </authorList>
    </citation>
    <scope>NUCLEOTIDE SEQUENCE [LARGE SCALE GENOMIC DNA]</scope>
    <source>
        <strain evidence="1">107213</strain>
    </source>
</reference>
<comment type="caution">
    <text evidence="1">The sequence shown here is derived from an EMBL/GenBank/DDBJ whole genome shotgun (WGS) entry which is preliminary data.</text>
</comment>
<protein>
    <submittedName>
        <fullName evidence="1">Uncharacterized protein</fullName>
    </submittedName>
</protein>
<dbReference type="EMBL" id="AAILSQ010000035">
    <property type="protein sequence ID" value="ECF6053917.1"/>
    <property type="molecule type" value="Genomic_DNA"/>
</dbReference>
<name>A0A5Y2S9H5_SALER</name>